<evidence type="ECO:0000256" key="1">
    <source>
        <dbReference type="SAM" id="MobiDB-lite"/>
    </source>
</evidence>
<proteinExistence type="predicted"/>
<organism evidence="2">
    <name type="scientific">Poeciliopsis prolifica</name>
    <name type="common">blackstripe livebearer</name>
    <dbReference type="NCBI Taxonomy" id="188132"/>
    <lineage>
        <taxon>Eukaryota</taxon>
        <taxon>Metazoa</taxon>
        <taxon>Chordata</taxon>
        <taxon>Craniata</taxon>
        <taxon>Vertebrata</taxon>
        <taxon>Euteleostomi</taxon>
        <taxon>Actinopterygii</taxon>
        <taxon>Neopterygii</taxon>
        <taxon>Teleostei</taxon>
        <taxon>Neoteleostei</taxon>
        <taxon>Acanthomorphata</taxon>
        <taxon>Ovalentaria</taxon>
        <taxon>Atherinomorphae</taxon>
        <taxon>Cyprinodontiformes</taxon>
        <taxon>Poeciliidae</taxon>
        <taxon>Poeciliinae</taxon>
        <taxon>Poeciliopsis</taxon>
    </lineage>
</organism>
<feature type="region of interest" description="Disordered" evidence="1">
    <location>
        <begin position="76"/>
        <end position="106"/>
    </location>
</feature>
<sequence>MSCLESQNIILSVIIFHHHSKLQHTRKGVFALQSCIASPPQQNNQHSAPLLLEAQVQVFPVNHGCIKMLTPGSIRAAKTNRSPASAAQPSGEVGKRRGSEKMMEHT</sequence>
<gene>
    <name evidence="2" type="primary">PPUP8644</name>
</gene>
<protein>
    <submittedName>
        <fullName evidence="2">PPUP8644</fullName>
    </submittedName>
</protein>
<feature type="compositionally biased region" description="Polar residues" evidence="1">
    <location>
        <begin position="79"/>
        <end position="88"/>
    </location>
</feature>
<feature type="compositionally biased region" description="Basic and acidic residues" evidence="1">
    <location>
        <begin position="93"/>
        <end position="106"/>
    </location>
</feature>
<dbReference type="AlphaFoldDB" id="A0A0S7EKJ0"/>
<evidence type="ECO:0000313" key="2">
    <source>
        <dbReference type="EMBL" id="JAO05639.1"/>
    </source>
</evidence>
<name>A0A0S7EKJ0_9TELE</name>
<reference evidence="2" key="1">
    <citation type="submission" date="2014-12" db="EMBL/GenBank/DDBJ databases">
        <title>Parallel Evolution in Life History Adaptation Evident in the Tissue-Specific Poeciliopsis prolifica transcriptome.</title>
        <authorList>
            <person name="Jue N.K."/>
            <person name="Foley R.J."/>
            <person name="Obergfell C."/>
            <person name="Reznick D.N."/>
            <person name="O'Neill R.J."/>
            <person name="O'Neill M.J."/>
        </authorList>
    </citation>
    <scope>NUCLEOTIDE SEQUENCE</scope>
</reference>
<accession>A0A0S7EKJ0</accession>
<dbReference type="EMBL" id="GBYX01476038">
    <property type="protein sequence ID" value="JAO05639.1"/>
    <property type="molecule type" value="Transcribed_RNA"/>
</dbReference>